<dbReference type="EMBL" id="CM024798">
    <property type="protein sequence ID" value="KAG8014049.1"/>
    <property type="molecule type" value="Genomic_DNA"/>
</dbReference>
<comment type="caution">
    <text evidence="1">The sequence shown here is derived from an EMBL/GenBank/DDBJ whole genome shotgun (WGS) entry which is preliminary data.</text>
</comment>
<feature type="non-terminal residue" evidence="1">
    <location>
        <position position="1"/>
    </location>
</feature>
<reference evidence="1" key="1">
    <citation type="submission" date="2020-04" db="EMBL/GenBank/DDBJ databases">
        <title>A chromosome-scale assembly and high-density genetic map of the yellow drum (Nibea albiflora) genome.</title>
        <authorList>
            <person name="Xu D."/>
            <person name="Zhang W."/>
            <person name="Chen R."/>
            <person name="Tan P."/>
            <person name="Wang L."/>
            <person name="Song H."/>
            <person name="Tian L."/>
            <person name="Zhu Q."/>
            <person name="Wang B."/>
        </authorList>
    </citation>
    <scope>NUCLEOTIDE SEQUENCE</scope>
    <source>
        <strain evidence="1">ZJHYS-2018</strain>
    </source>
</reference>
<sequence length="110" mass="12652">RSREAVKQTGGPAGSRQRAVETSSKMEVVKQREAPSVNMQTDMREGEAVREADREKMDQHKDTHEIQIIHRLDKQLARRRQTGELTRTWRLTDKKACRQAGGQAGWRKSL</sequence>
<name>A0ACB7FIQ0_NIBAL</name>
<evidence type="ECO:0000313" key="1">
    <source>
        <dbReference type="EMBL" id="KAG8014049.1"/>
    </source>
</evidence>
<dbReference type="Proteomes" id="UP000805704">
    <property type="component" value="Chromosome 10"/>
</dbReference>
<organism evidence="1 2">
    <name type="scientific">Nibea albiflora</name>
    <name type="common">Yellow drum</name>
    <name type="synonym">Corvina albiflora</name>
    <dbReference type="NCBI Taxonomy" id="240163"/>
    <lineage>
        <taxon>Eukaryota</taxon>
        <taxon>Metazoa</taxon>
        <taxon>Chordata</taxon>
        <taxon>Craniata</taxon>
        <taxon>Vertebrata</taxon>
        <taxon>Euteleostomi</taxon>
        <taxon>Actinopterygii</taxon>
        <taxon>Neopterygii</taxon>
        <taxon>Teleostei</taxon>
        <taxon>Neoteleostei</taxon>
        <taxon>Acanthomorphata</taxon>
        <taxon>Eupercaria</taxon>
        <taxon>Sciaenidae</taxon>
        <taxon>Nibea</taxon>
    </lineage>
</organism>
<accession>A0ACB7FIQ0</accession>
<protein>
    <submittedName>
        <fullName evidence="1">Uncharacterized protein</fullName>
    </submittedName>
</protein>
<proteinExistence type="predicted"/>
<keyword evidence="2" id="KW-1185">Reference proteome</keyword>
<gene>
    <name evidence="1" type="ORF">GBF38_016334</name>
</gene>
<evidence type="ECO:0000313" key="2">
    <source>
        <dbReference type="Proteomes" id="UP000805704"/>
    </source>
</evidence>